<dbReference type="InterPro" id="IPR011146">
    <property type="entry name" value="HIT-like"/>
</dbReference>
<evidence type="ECO:0000313" key="5">
    <source>
        <dbReference type="EMBL" id="AHA27554.1"/>
    </source>
</evidence>
<dbReference type="HOGENOM" id="CLU_056776_3_3_5"/>
<dbReference type="AlphaFoldDB" id="U6B3B8"/>
<accession>U6B3B8</accession>
<dbReference type="KEGG" id="lar:lam_180"/>
<dbReference type="PANTHER" id="PTHR46648">
    <property type="entry name" value="HIT FAMILY PROTEIN 1"/>
    <property type="match status" value="1"/>
</dbReference>
<organism evidence="5 6">
    <name type="scientific">Candidatus Liberibacter americanus str. Sao Paulo</name>
    <dbReference type="NCBI Taxonomy" id="1261131"/>
    <lineage>
        <taxon>Bacteria</taxon>
        <taxon>Pseudomonadati</taxon>
        <taxon>Pseudomonadota</taxon>
        <taxon>Alphaproteobacteria</taxon>
        <taxon>Hyphomicrobiales</taxon>
        <taxon>Rhizobiaceae</taxon>
        <taxon>Liberibacter</taxon>
    </lineage>
</organism>
<evidence type="ECO:0000256" key="2">
    <source>
        <dbReference type="PIRSR" id="PIRSR601310-3"/>
    </source>
</evidence>
<dbReference type="PANTHER" id="PTHR46648:SF1">
    <property type="entry name" value="ADENOSINE 5'-MONOPHOSPHORAMIDASE HNT1"/>
    <property type="match status" value="1"/>
</dbReference>
<dbReference type="STRING" id="1261131.lam_180"/>
<evidence type="ECO:0000256" key="3">
    <source>
        <dbReference type="PROSITE-ProRule" id="PRU00464"/>
    </source>
</evidence>
<dbReference type="Proteomes" id="UP000017862">
    <property type="component" value="Chromosome"/>
</dbReference>
<sequence length="149" mass="16902">MSEKYDNQNTFMKIIRKELNASYVYEDKMSIAIMDIMPECPGHVLVIPKCATKDIFDVPKEYLNQIMIVCQKIALACKKAFQADGIKIMQLNGYAAGQTIPHLHFHIIPCKNGEENSTSPKKIVSIEKLEINAKMIRNELSTNQKSNIV</sequence>
<dbReference type="SUPFAM" id="SSF54197">
    <property type="entry name" value="HIT-like"/>
    <property type="match status" value="1"/>
</dbReference>
<dbReference type="eggNOG" id="COG0537">
    <property type="taxonomic scope" value="Bacteria"/>
</dbReference>
<feature type="domain" description="HIT" evidence="4">
    <location>
        <begin position="10"/>
        <end position="117"/>
    </location>
</feature>
<dbReference type="PATRIC" id="fig|1261131.3.peg.169"/>
<proteinExistence type="predicted"/>
<keyword evidence="6" id="KW-1185">Reference proteome</keyword>
<protein>
    <submittedName>
        <fullName evidence="5">Diadenosine tetraphosphate</fullName>
    </submittedName>
</protein>
<evidence type="ECO:0000259" key="4">
    <source>
        <dbReference type="PROSITE" id="PS51084"/>
    </source>
</evidence>
<evidence type="ECO:0000313" key="6">
    <source>
        <dbReference type="Proteomes" id="UP000017862"/>
    </source>
</evidence>
<dbReference type="Gene3D" id="3.30.428.10">
    <property type="entry name" value="HIT-like"/>
    <property type="match status" value="1"/>
</dbReference>
<dbReference type="EMBL" id="CP006604">
    <property type="protein sequence ID" value="AHA27554.1"/>
    <property type="molecule type" value="Genomic_DNA"/>
</dbReference>
<dbReference type="InterPro" id="IPR036265">
    <property type="entry name" value="HIT-like_sf"/>
</dbReference>
<name>U6B3B8_9HYPH</name>
<dbReference type="PROSITE" id="PS51084">
    <property type="entry name" value="HIT_2"/>
    <property type="match status" value="1"/>
</dbReference>
<reference evidence="5 6" key="1">
    <citation type="journal article" date="2014" name="Mol. Plant Microbe Interact.">
        <title>The complete genome sequence of Candidatus Liberibacter americanus, associated with citrus Huanglongbing.</title>
        <authorList>
            <person name="Wulff N.A."/>
            <person name="Zhang S."/>
            <person name="Setubal J.C."/>
            <person name="Almeida N.F."/>
            <person name="Martins E.C."/>
            <person name="Harakava R."/>
            <person name="Kumar D."/>
            <person name="Rangel L.T."/>
            <person name="Foissac X."/>
            <person name="Bove J."/>
            <person name="Gabriel D.W."/>
        </authorList>
    </citation>
    <scope>NUCLEOTIDE SEQUENCE [LARGE SCALE GENOMIC DNA]</scope>
    <source>
        <strain evidence="5 6">Sao Paulo</strain>
    </source>
</reference>
<dbReference type="GO" id="GO:0003824">
    <property type="term" value="F:catalytic activity"/>
    <property type="evidence" value="ECO:0007669"/>
    <property type="project" value="InterPro"/>
</dbReference>
<dbReference type="InterPro" id="IPR001310">
    <property type="entry name" value="Histidine_triad_HIT"/>
</dbReference>
<dbReference type="PRINTS" id="PR00332">
    <property type="entry name" value="HISTRIAD"/>
</dbReference>
<evidence type="ECO:0000256" key="1">
    <source>
        <dbReference type="PIRSR" id="PIRSR601310-1"/>
    </source>
</evidence>
<dbReference type="Pfam" id="PF01230">
    <property type="entry name" value="HIT"/>
    <property type="match status" value="1"/>
</dbReference>
<feature type="active site" description="Tele-AMP-histidine intermediate" evidence="1">
    <location>
        <position position="104"/>
    </location>
</feature>
<dbReference type="GO" id="GO:0009117">
    <property type="term" value="P:nucleotide metabolic process"/>
    <property type="evidence" value="ECO:0007669"/>
    <property type="project" value="TreeGrafter"/>
</dbReference>
<feature type="short sequence motif" description="Histidine triad motif" evidence="2 3">
    <location>
        <begin position="102"/>
        <end position="106"/>
    </location>
</feature>
<gene>
    <name evidence="5" type="primary">hit</name>
    <name evidence="5" type="ORF">lam_180</name>
</gene>
<dbReference type="RefSeq" id="WP_007556738.1">
    <property type="nucleotide sequence ID" value="NC_022793.1"/>
</dbReference>